<name>A0A1Y6F8C0_9SPHN</name>
<organism evidence="1 2">
    <name type="scientific">Altererythrobacter xiamenensis</name>
    <dbReference type="NCBI Taxonomy" id="1316679"/>
    <lineage>
        <taxon>Bacteria</taxon>
        <taxon>Pseudomonadati</taxon>
        <taxon>Pseudomonadota</taxon>
        <taxon>Alphaproteobacteria</taxon>
        <taxon>Sphingomonadales</taxon>
        <taxon>Erythrobacteraceae</taxon>
        <taxon>Altererythrobacter</taxon>
    </lineage>
</organism>
<protein>
    <submittedName>
        <fullName evidence="1">Uncharacterized protein</fullName>
    </submittedName>
</protein>
<reference evidence="2" key="1">
    <citation type="submission" date="2017-04" db="EMBL/GenBank/DDBJ databases">
        <authorList>
            <person name="Varghese N."/>
            <person name="Submissions S."/>
        </authorList>
    </citation>
    <scope>NUCLEOTIDE SEQUENCE [LARGE SCALE GENOMIC DNA]</scope>
</reference>
<evidence type="ECO:0000313" key="2">
    <source>
        <dbReference type="Proteomes" id="UP000194420"/>
    </source>
</evidence>
<proteinExistence type="predicted"/>
<sequence length="78" mass="8858">MEDVDAGALVGWKANPLGNRILLTMQTMHRSEDGEKELRERAIMVEKNQAVLLANYLFELTGQSKPRRRTVLQTIFGT</sequence>
<keyword evidence="2" id="KW-1185">Reference proteome</keyword>
<dbReference type="EMBL" id="FXWG01000002">
    <property type="protein sequence ID" value="SMQ69851.1"/>
    <property type="molecule type" value="Genomic_DNA"/>
</dbReference>
<dbReference type="Proteomes" id="UP000194420">
    <property type="component" value="Unassembled WGS sequence"/>
</dbReference>
<dbReference type="OrthoDB" id="7507855at2"/>
<accession>A0A1Y6F8C0</accession>
<gene>
    <name evidence="1" type="ORF">SAMN06297468_2035</name>
</gene>
<evidence type="ECO:0000313" key="1">
    <source>
        <dbReference type="EMBL" id="SMQ69851.1"/>
    </source>
</evidence>
<dbReference type="RefSeq" id="WP_086437878.1">
    <property type="nucleotide sequence ID" value="NZ_FXWG01000002.1"/>
</dbReference>
<dbReference type="AlphaFoldDB" id="A0A1Y6F8C0"/>